<keyword evidence="13" id="KW-0464">Manganese</keyword>
<dbReference type="InterPro" id="IPR048307">
    <property type="entry name" value="STT3_N"/>
</dbReference>
<keyword evidence="7 17" id="KW-0808">Transferase</keyword>
<evidence type="ECO:0000256" key="1">
    <source>
        <dbReference type="ARBA" id="ARBA00001936"/>
    </source>
</evidence>
<protein>
    <submittedName>
        <fullName evidence="17">Dolichyl-diphosphooligosaccharide--protein glycosyltransferase</fullName>
    </submittedName>
</protein>
<evidence type="ECO:0000256" key="6">
    <source>
        <dbReference type="ARBA" id="ARBA00022676"/>
    </source>
</evidence>
<keyword evidence="6" id="KW-0328">Glycosyltransferase</keyword>
<feature type="transmembrane region" description="Helical" evidence="14">
    <location>
        <begin position="160"/>
        <end position="176"/>
    </location>
</feature>
<feature type="transmembrane region" description="Helical" evidence="14">
    <location>
        <begin position="101"/>
        <end position="126"/>
    </location>
</feature>
<dbReference type="EMBL" id="FZOC01000006">
    <property type="protein sequence ID" value="SNS11057.1"/>
    <property type="molecule type" value="Genomic_DNA"/>
</dbReference>
<reference evidence="17 18" key="1">
    <citation type="submission" date="2017-06" db="EMBL/GenBank/DDBJ databases">
        <authorList>
            <person name="Kim H.J."/>
            <person name="Triplett B.A."/>
        </authorList>
    </citation>
    <scope>NUCLEOTIDE SEQUENCE [LARGE SCALE GENOMIC DNA]</scope>
    <source>
        <strain evidence="17 18">DSM 13116</strain>
    </source>
</reference>
<name>A0A239BSR3_9BACT</name>
<evidence type="ECO:0000256" key="10">
    <source>
        <dbReference type="ARBA" id="ARBA00022842"/>
    </source>
</evidence>
<evidence type="ECO:0000256" key="8">
    <source>
        <dbReference type="ARBA" id="ARBA00022692"/>
    </source>
</evidence>
<feature type="transmembrane region" description="Helical" evidence="14">
    <location>
        <begin position="132"/>
        <end position="148"/>
    </location>
</feature>
<evidence type="ECO:0000256" key="7">
    <source>
        <dbReference type="ARBA" id="ARBA00022679"/>
    </source>
</evidence>
<keyword evidence="9" id="KW-0479">Metal-binding</keyword>
<evidence type="ECO:0000256" key="14">
    <source>
        <dbReference type="SAM" id="Phobius"/>
    </source>
</evidence>
<feature type="transmembrane region" description="Helical" evidence="14">
    <location>
        <begin position="222"/>
        <end position="242"/>
    </location>
</feature>
<feature type="transmembrane region" description="Helical" evidence="14">
    <location>
        <begin position="427"/>
        <end position="449"/>
    </location>
</feature>
<dbReference type="Proteomes" id="UP000198324">
    <property type="component" value="Unassembled WGS sequence"/>
</dbReference>
<dbReference type="Gene3D" id="3.40.1380.40">
    <property type="match status" value="1"/>
</dbReference>
<feature type="transmembrane region" description="Helical" evidence="14">
    <location>
        <begin position="196"/>
        <end position="215"/>
    </location>
</feature>
<dbReference type="GO" id="GO:0046872">
    <property type="term" value="F:metal ion binding"/>
    <property type="evidence" value="ECO:0007669"/>
    <property type="project" value="UniProtKB-KW"/>
</dbReference>
<dbReference type="Pfam" id="PF21436">
    <property type="entry name" value="STT3-PglB_core"/>
    <property type="match status" value="1"/>
</dbReference>
<keyword evidence="11 14" id="KW-1133">Transmembrane helix</keyword>
<feature type="domain" description="STT3/PglB/AglB core" evidence="16">
    <location>
        <begin position="508"/>
        <end position="628"/>
    </location>
</feature>
<comment type="cofactor">
    <cofactor evidence="2">
        <name>Mg(2+)</name>
        <dbReference type="ChEBI" id="CHEBI:18420"/>
    </cofactor>
</comment>
<keyword evidence="12 14" id="KW-0472">Membrane</keyword>
<evidence type="ECO:0000313" key="17">
    <source>
        <dbReference type="EMBL" id="SNS11057.1"/>
    </source>
</evidence>
<proteinExistence type="inferred from homology"/>
<accession>A0A239BSR3</accession>
<dbReference type="InterPro" id="IPR048999">
    <property type="entry name" value="STT3-PglB_core"/>
</dbReference>
<dbReference type="InterPro" id="IPR003674">
    <property type="entry name" value="Oligo_trans_STT3"/>
</dbReference>
<gene>
    <name evidence="17" type="ORF">SAMN04488503_2784</name>
</gene>
<comment type="subcellular location">
    <subcellularLocation>
        <location evidence="3">Endomembrane system</location>
        <topology evidence="3">Multi-pass membrane protein</topology>
    </subcellularLocation>
</comment>
<dbReference type="PANTHER" id="PTHR13872:SF1">
    <property type="entry name" value="DOLICHYL-DIPHOSPHOOLIGOSACCHARIDE--PROTEIN GLYCOSYLTRANSFERASE SUBUNIT STT3B"/>
    <property type="match status" value="1"/>
</dbReference>
<feature type="transmembrane region" description="Helical" evidence="14">
    <location>
        <begin position="25"/>
        <end position="45"/>
    </location>
</feature>
<evidence type="ECO:0000259" key="16">
    <source>
        <dbReference type="Pfam" id="PF21436"/>
    </source>
</evidence>
<dbReference type="PANTHER" id="PTHR13872">
    <property type="entry name" value="DOLICHYL-DIPHOSPHOOLIGOSACCHARIDE--PROTEIN GLYCOSYLTRANSFERASE SUBUNIT"/>
    <property type="match status" value="1"/>
</dbReference>
<keyword evidence="18" id="KW-1185">Reference proteome</keyword>
<sequence length="759" mass="81781">MNPDATTSTSRFRLLDERPDFRADWRHLVLLAAAGFLVTLAVRLLEAPAWNSPAFMVQGERILSTHDAYCWLAGAKGIGEYAHFGMAALARLLASVSGQPLWSVAFWTPPVLGSLTAVATGLWGWLLAGRRAAILPGLIGALAPAYAYRTRLGYFDSDPFTLLMPLLLALFLALLLRPCLPQQWLPNEEERTAPPAMPAAMPWLALGFGLLARVAHFAHDDIHALGVGLLWLALALGAALALPGRRAALLRLLAIYALAAYAGPRRFGAEVFQLGLSDLPGLGLAATAAWLAARKPAALARWNDSPWAWLAAFAALAAVCGLLLPVDALWTKALSYFKPFSDSGLPRLASGEDPPSYPGITQSIREARNVADLALFFDGTSFSQAGGAAGLLGMAFLLSRRPLFILLLPLAVLAFASLRMGTRFAMFGGPLFALGLGTGAYWLTSALVLRLGLSPRWPVRIQAALAALIVLASYAPRYAETRPTPVLTAPHAQALLSLRQDTPPDARLWTWWDYGYAAQYFAERATPIDGGRHAGRDVFPTALALTTDSFRQAARVILLSAGLPGTPGRADGLVRRWDAMPALAVRHDISALRNDGRPVPACPPQYLLVSWENIPLLYWISFYGSWDVVGGGGRHASVMQVAEALNVDTRTGMLKVKSRRKPLPLASAQVLGAGGPRPIGIPPRKDGAHLLINEANRQALLLDDMAYNSMAVQLLVGDPTRPEQSRYFKLLHEGFPLVRIYQVLPGPNGVNGQAKVSPQ</sequence>
<evidence type="ECO:0000256" key="12">
    <source>
        <dbReference type="ARBA" id="ARBA00023136"/>
    </source>
</evidence>
<evidence type="ECO:0000256" key="3">
    <source>
        <dbReference type="ARBA" id="ARBA00004127"/>
    </source>
</evidence>
<evidence type="ECO:0000256" key="5">
    <source>
        <dbReference type="ARBA" id="ARBA00010810"/>
    </source>
</evidence>
<evidence type="ECO:0000313" key="18">
    <source>
        <dbReference type="Proteomes" id="UP000198324"/>
    </source>
</evidence>
<keyword evidence="8 14" id="KW-0812">Transmembrane</keyword>
<dbReference type="RefSeq" id="WP_089274985.1">
    <property type="nucleotide sequence ID" value="NZ_FZOC01000006.1"/>
</dbReference>
<dbReference type="OrthoDB" id="9796223at2"/>
<comment type="cofactor">
    <cofactor evidence="1">
        <name>Mn(2+)</name>
        <dbReference type="ChEBI" id="CHEBI:29035"/>
    </cofactor>
</comment>
<evidence type="ECO:0000256" key="2">
    <source>
        <dbReference type="ARBA" id="ARBA00001946"/>
    </source>
</evidence>
<evidence type="ECO:0000256" key="11">
    <source>
        <dbReference type="ARBA" id="ARBA00022989"/>
    </source>
</evidence>
<organism evidence="17 18">
    <name type="scientific">Humidesulfovibrio mexicanus</name>
    <dbReference type="NCBI Taxonomy" id="147047"/>
    <lineage>
        <taxon>Bacteria</taxon>
        <taxon>Pseudomonadati</taxon>
        <taxon>Thermodesulfobacteriota</taxon>
        <taxon>Desulfovibrionia</taxon>
        <taxon>Desulfovibrionales</taxon>
        <taxon>Desulfovibrionaceae</taxon>
        <taxon>Humidesulfovibrio</taxon>
    </lineage>
</organism>
<dbReference type="Pfam" id="PF02516">
    <property type="entry name" value="STT3"/>
    <property type="match status" value="1"/>
</dbReference>
<comment type="pathway">
    <text evidence="4">Protein modification; protein glycosylation.</text>
</comment>
<comment type="similarity">
    <text evidence="5">Belongs to the STT3 family.</text>
</comment>
<feature type="transmembrane region" description="Helical" evidence="14">
    <location>
        <begin position="271"/>
        <end position="292"/>
    </location>
</feature>
<dbReference type="AlphaFoldDB" id="A0A239BSR3"/>
<feature type="domain" description="Oligosaccharyl transferase STT3 N-terminal" evidence="15">
    <location>
        <begin position="100"/>
        <end position="172"/>
    </location>
</feature>
<feature type="transmembrane region" description="Helical" evidence="14">
    <location>
        <begin position="307"/>
        <end position="330"/>
    </location>
</feature>
<dbReference type="GO" id="GO:0016020">
    <property type="term" value="C:membrane"/>
    <property type="evidence" value="ECO:0007669"/>
    <property type="project" value="InterPro"/>
</dbReference>
<feature type="transmembrane region" description="Helical" evidence="14">
    <location>
        <begin position="403"/>
        <end position="421"/>
    </location>
</feature>
<dbReference type="GO" id="GO:0012505">
    <property type="term" value="C:endomembrane system"/>
    <property type="evidence" value="ECO:0007669"/>
    <property type="project" value="UniProtKB-SubCell"/>
</dbReference>
<evidence type="ECO:0000259" key="15">
    <source>
        <dbReference type="Pfam" id="PF02516"/>
    </source>
</evidence>
<evidence type="ECO:0000256" key="9">
    <source>
        <dbReference type="ARBA" id="ARBA00022723"/>
    </source>
</evidence>
<evidence type="ECO:0000256" key="13">
    <source>
        <dbReference type="ARBA" id="ARBA00023211"/>
    </source>
</evidence>
<dbReference type="UniPathway" id="UPA00378"/>
<keyword evidence="10" id="KW-0460">Magnesium</keyword>
<dbReference type="GO" id="GO:0004576">
    <property type="term" value="F:oligosaccharyl transferase activity"/>
    <property type="evidence" value="ECO:0007669"/>
    <property type="project" value="InterPro"/>
</dbReference>
<evidence type="ECO:0000256" key="4">
    <source>
        <dbReference type="ARBA" id="ARBA00004922"/>
    </source>
</evidence>